<feature type="region of interest" description="Disordered" evidence="1">
    <location>
        <begin position="1"/>
        <end position="39"/>
    </location>
</feature>
<name>A0A6J4U5E2_9BACT</name>
<evidence type="ECO:0000256" key="1">
    <source>
        <dbReference type="SAM" id="MobiDB-lite"/>
    </source>
</evidence>
<feature type="compositionally biased region" description="Basic and acidic residues" evidence="1">
    <location>
        <begin position="15"/>
        <end position="33"/>
    </location>
</feature>
<reference evidence="2" key="1">
    <citation type="submission" date="2020-02" db="EMBL/GenBank/DDBJ databases">
        <authorList>
            <person name="Meier V. D."/>
        </authorList>
    </citation>
    <scope>NUCLEOTIDE SEQUENCE</scope>
    <source>
        <strain evidence="2">AVDCRST_MAG73</strain>
    </source>
</reference>
<accession>A0A6J4U5E2</accession>
<dbReference type="AlphaFoldDB" id="A0A6J4U5E2"/>
<gene>
    <name evidence="2" type="ORF">AVDCRST_MAG73-1925</name>
</gene>
<dbReference type="EMBL" id="CADCWE010000118">
    <property type="protein sequence ID" value="CAA9540881.1"/>
    <property type="molecule type" value="Genomic_DNA"/>
</dbReference>
<sequence>MPRKNVARSRHVHRSSGDLARDTFVRDEGEKPLLLEQSP</sequence>
<proteinExistence type="predicted"/>
<protein>
    <submittedName>
        <fullName evidence="2">Uncharacterized protein</fullName>
    </submittedName>
</protein>
<feature type="compositionally biased region" description="Basic residues" evidence="1">
    <location>
        <begin position="1"/>
        <end position="14"/>
    </location>
</feature>
<organism evidence="2">
    <name type="scientific">uncultured Thermomicrobiales bacterium</name>
    <dbReference type="NCBI Taxonomy" id="1645740"/>
    <lineage>
        <taxon>Bacteria</taxon>
        <taxon>Pseudomonadati</taxon>
        <taxon>Thermomicrobiota</taxon>
        <taxon>Thermomicrobia</taxon>
        <taxon>Thermomicrobiales</taxon>
        <taxon>environmental samples</taxon>
    </lineage>
</organism>
<evidence type="ECO:0000313" key="2">
    <source>
        <dbReference type="EMBL" id="CAA9540881.1"/>
    </source>
</evidence>